<protein>
    <submittedName>
        <fullName evidence="2">Uncharacterized protein</fullName>
    </submittedName>
</protein>
<sequence length="44" mass="4944">MTDRTVDHHLIFIATTMSILPLSPVLLFRRRRPAQGIARTGVKG</sequence>
<name>A0ABW9IHR0_STRGJ</name>
<accession>A0ABW9IHR0</accession>
<feature type="transmembrane region" description="Helical" evidence="1">
    <location>
        <begin position="6"/>
        <end position="28"/>
    </location>
</feature>
<keyword evidence="3" id="KW-1185">Reference proteome</keyword>
<evidence type="ECO:0000256" key="1">
    <source>
        <dbReference type="SAM" id="Phobius"/>
    </source>
</evidence>
<organism evidence="2 3">
    <name type="scientific">Streptomyces galilaeus</name>
    <dbReference type="NCBI Taxonomy" id="33899"/>
    <lineage>
        <taxon>Bacteria</taxon>
        <taxon>Bacillati</taxon>
        <taxon>Actinomycetota</taxon>
        <taxon>Actinomycetes</taxon>
        <taxon>Kitasatosporales</taxon>
        <taxon>Streptomycetaceae</taxon>
        <taxon>Streptomyces</taxon>
    </lineage>
</organism>
<gene>
    <name evidence="2" type="ORF">ACKI1S_18005</name>
</gene>
<evidence type="ECO:0000313" key="3">
    <source>
        <dbReference type="Proteomes" id="UP001631993"/>
    </source>
</evidence>
<dbReference type="RefSeq" id="WP_373314755.1">
    <property type="nucleotide sequence ID" value="NZ_BMVS01000001.1"/>
</dbReference>
<keyword evidence="1" id="KW-0472">Membrane</keyword>
<evidence type="ECO:0000313" key="2">
    <source>
        <dbReference type="EMBL" id="MFM9648033.1"/>
    </source>
</evidence>
<dbReference type="Proteomes" id="UP001631993">
    <property type="component" value="Unassembled WGS sequence"/>
</dbReference>
<comment type="caution">
    <text evidence="2">The sequence shown here is derived from an EMBL/GenBank/DDBJ whole genome shotgun (WGS) entry which is preliminary data.</text>
</comment>
<proteinExistence type="predicted"/>
<keyword evidence="1" id="KW-0812">Transmembrane</keyword>
<dbReference type="GeneID" id="93761379"/>
<dbReference type="EMBL" id="JBJVNE010000008">
    <property type="protein sequence ID" value="MFM9648033.1"/>
    <property type="molecule type" value="Genomic_DNA"/>
</dbReference>
<keyword evidence="1" id="KW-1133">Transmembrane helix</keyword>
<reference evidence="2 3" key="1">
    <citation type="submission" date="2024-12" db="EMBL/GenBank/DDBJ databases">
        <title>Forecasting of Potato common scab and diversities of Pathogenic streptomyces spp. in china.</title>
        <authorList>
            <person name="Handique U."/>
            <person name="Wu J."/>
        </authorList>
    </citation>
    <scope>NUCLEOTIDE SEQUENCE [LARGE SCALE GENOMIC DNA]</scope>
    <source>
        <strain evidence="2 3">ZRIMU1585</strain>
    </source>
</reference>